<feature type="region of interest" description="Disordered" evidence="1">
    <location>
        <begin position="1"/>
        <end position="46"/>
    </location>
</feature>
<accession>Q5P0I3</accession>
<feature type="region of interest" description="Disordered" evidence="1">
    <location>
        <begin position="111"/>
        <end position="135"/>
    </location>
</feature>
<sequence length="135" mass="15202">MLPFGHRNAGDGRKGAPVDAPLRRTRAESPWTQAYKTGESGNGLDDQRRLHQLRRVRSGVSERGNHRRRRRFRHRCRQVHGMCRLLRLTAVHRRLSGRCHRATGGCVAPLPALPGPGGQPWAGESDKTGYKQKAR</sequence>
<reference evidence="2 3" key="1">
    <citation type="journal article" date="2005" name="Arch. Microbiol.">
        <title>The genome sequence of an anaerobic aromatic-degrading denitrifying bacterium, strain EbN1.</title>
        <authorList>
            <person name="Rabus R."/>
            <person name="Kube M."/>
            <person name="Heider J."/>
            <person name="Beck A."/>
            <person name="Heitmann K."/>
            <person name="Widdel F."/>
            <person name="Reinhardt R."/>
        </authorList>
    </citation>
    <scope>NUCLEOTIDE SEQUENCE [LARGE SCALE GENOMIC DNA]</scope>
    <source>
        <strain evidence="2 3">EbN1</strain>
    </source>
</reference>
<dbReference type="EMBL" id="CR555306">
    <property type="protein sequence ID" value="CAI09181.1"/>
    <property type="molecule type" value="Genomic_DNA"/>
</dbReference>
<gene>
    <name evidence="2" type="ORF">ebA5388</name>
</gene>
<evidence type="ECO:0000313" key="2">
    <source>
        <dbReference type="EMBL" id="CAI09181.1"/>
    </source>
</evidence>
<name>Q5P0I3_AROAE</name>
<proteinExistence type="predicted"/>
<dbReference type="Proteomes" id="UP000006552">
    <property type="component" value="Chromosome"/>
</dbReference>
<organism evidence="2 3">
    <name type="scientific">Aromatoleum aromaticum (strain DSM 19018 / LMG 30748 / EbN1)</name>
    <name type="common">Azoarcus sp. (strain EbN1)</name>
    <dbReference type="NCBI Taxonomy" id="76114"/>
    <lineage>
        <taxon>Bacteria</taxon>
        <taxon>Pseudomonadati</taxon>
        <taxon>Pseudomonadota</taxon>
        <taxon>Betaproteobacteria</taxon>
        <taxon>Rhodocyclales</taxon>
        <taxon>Rhodocyclaceae</taxon>
        <taxon>Aromatoleum</taxon>
    </lineage>
</organism>
<dbReference type="KEGG" id="eba:ebA5388"/>
<dbReference type="HOGENOM" id="CLU_1881449_0_0_4"/>
<protein>
    <submittedName>
        <fullName evidence="2">Uncharacterized protein</fullName>
    </submittedName>
</protein>
<feature type="compositionally biased region" description="Basic and acidic residues" evidence="1">
    <location>
        <begin position="8"/>
        <end position="27"/>
    </location>
</feature>
<dbReference type="AlphaFoldDB" id="Q5P0I3"/>
<evidence type="ECO:0000256" key="1">
    <source>
        <dbReference type="SAM" id="MobiDB-lite"/>
    </source>
</evidence>
<keyword evidence="3" id="KW-1185">Reference proteome</keyword>
<evidence type="ECO:0000313" key="3">
    <source>
        <dbReference type="Proteomes" id="UP000006552"/>
    </source>
</evidence>